<evidence type="ECO:0000256" key="4">
    <source>
        <dbReference type="ARBA" id="ARBA00022475"/>
    </source>
</evidence>
<dbReference type="STRING" id="1385511.GCA_000425225_00139"/>
<dbReference type="PROSITE" id="PS50928">
    <property type="entry name" value="ABC_TM1"/>
    <property type="match status" value="1"/>
</dbReference>
<proteinExistence type="inferred from homology"/>
<dbReference type="GO" id="GO:0055085">
    <property type="term" value="P:transmembrane transport"/>
    <property type="evidence" value="ECO:0007669"/>
    <property type="project" value="InterPro"/>
</dbReference>
<evidence type="ECO:0000256" key="8">
    <source>
        <dbReference type="RuleBase" id="RU363032"/>
    </source>
</evidence>
<comment type="similarity">
    <text evidence="2">Belongs to the binding-protein-dependent transport system permease family. CysTW subfamily.</text>
</comment>
<dbReference type="RefSeq" id="WP_027445220.1">
    <property type="nucleotide sequence ID" value="NZ_AULJ01000001.1"/>
</dbReference>
<feature type="transmembrane region" description="Helical" evidence="8">
    <location>
        <begin position="61"/>
        <end position="88"/>
    </location>
</feature>
<dbReference type="InterPro" id="IPR051789">
    <property type="entry name" value="Bact_Polyamine_Transport"/>
</dbReference>
<evidence type="ECO:0000256" key="7">
    <source>
        <dbReference type="ARBA" id="ARBA00023136"/>
    </source>
</evidence>
<feature type="transmembrane region" description="Helical" evidence="8">
    <location>
        <begin position="202"/>
        <end position="220"/>
    </location>
</feature>
<evidence type="ECO:0000256" key="1">
    <source>
        <dbReference type="ARBA" id="ARBA00004651"/>
    </source>
</evidence>
<gene>
    <name evidence="10" type="primary">potC</name>
    <name evidence="10" type="ORF">N783_00580</name>
</gene>
<feature type="domain" description="ABC transmembrane type-1" evidence="9">
    <location>
        <begin position="62"/>
        <end position="250"/>
    </location>
</feature>
<evidence type="ECO:0000259" key="9">
    <source>
        <dbReference type="PROSITE" id="PS50928"/>
    </source>
</evidence>
<dbReference type="Gene3D" id="1.10.3720.10">
    <property type="entry name" value="MetI-like"/>
    <property type="match status" value="1"/>
</dbReference>
<feature type="transmembrane region" description="Helical" evidence="8">
    <location>
        <begin position="134"/>
        <end position="153"/>
    </location>
</feature>
<evidence type="ECO:0000256" key="3">
    <source>
        <dbReference type="ARBA" id="ARBA00022448"/>
    </source>
</evidence>
<keyword evidence="6 8" id="KW-1133">Transmembrane helix</keyword>
<comment type="caution">
    <text evidence="10">The sequence shown here is derived from an EMBL/GenBank/DDBJ whole genome shotgun (WGS) entry which is preliminary data.</text>
</comment>
<dbReference type="PANTHER" id="PTHR43848">
    <property type="entry name" value="PUTRESCINE TRANSPORT SYSTEM PERMEASE PROTEIN POTI"/>
    <property type="match status" value="1"/>
</dbReference>
<evidence type="ECO:0000313" key="10">
    <source>
        <dbReference type="EMBL" id="KGX91779.1"/>
    </source>
</evidence>
<dbReference type="Pfam" id="PF00528">
    <property type="entry name" value="BPD_transp_1"/>
    <property type="match status" value="1"/>
</dbReference>
<feature type="transmembrane region" description="Helical" evidence="8">
    <location>
        <begin position="12"/>
        <end position="32"/>
    </location>
</feature>
<keyword evidence="3 8" id="KW-0813">Transport</keyword>
<dbReference type="InterPro" id="IPR000515">
    <property type="entry name" value="MetI-like"/>
</dbReference>
<dbReference type="SUPFAM" id="SSF161098">
    <property type="entry name" value="MetI-like"/>
    <property type="match status" value="1"/>
</dbReference>
<keyword evidence="5 8" id="KW-0812">Transmembrane</keyword>
<dbReference type="CDD" id="cd06261">
    <property type="entry name" value="TM_PBP2"/>
    <property type="match status" value="1"/>
</dbReference>
<dbReference type="eggNOG" id="COG1177">
    <property type="taxonomic scope" value="Bacteria"/>
</dbReference>
<keyword evidence="11" id="KW-1185">Reference proteome</keyword>
<accession>A0A0A5GID0</accession>
<dbReference type="EMBL" id="AVPF01000001">
    <property type="protein sequence ID" value="KGX91779.1"/>
    <property type="molecule type" value="Genomic_DNA"/>
</dbReference>
<evidence type="ECO:0000256" key="6">
    <source>
        <dbReference type="ARBA" id="ARBA00022989"/>
    </source>
</evidence>
<sequence length="259" mass="28802">MRARTKKVLFSWTILVYIFFYVPILILMIYSFNDSKISTSWQGFTFDWYNKLFSNSAIGSAVLNSLTVALFTTLISLIIGTTAAIALYRYDFPGKKYIDLLFYLPIVIPPIIIGVALLTVYARLKVALGIQTIIPGHVVLTTPFVTMLVMSRLQGFDHSLEDAAKDLGANAWNTFWRVTLPLIFPSILSGALLSFTISVDEFVVSFFTTGPGASTLPVMIYSMVRTGVTPEINALSTIMILVTVFVVLLAEKWRGTLNN</sequence>
<organism evidence="10 11">
    <name type="scientific">Pontibacillus marinus BH030004 = DSM 16465</name>
    <dbReference type="NCBI Taxonomy" id="1385511"/>
    <lineage>
        <taxon>Bacteria</taxon>
        <taxon>Bacillati</taxon>
        <taxon>Bacillota</taxon>
        <taxon>Bacilli</taxon>
        <taxon>Bacillales</taxon>
        <taxon>Bacillaceae</taxon>
        <taxon>Pontibacillus</taxon>
    </lineage>
</organism>
<protein>
    <submittedName>
        <fullName evidence="10">Putrescine/spermidine ABC transporter permease</fullName>
    </submittedName>
</protein>
<dbReference type="InterPro" id="IPR035906">
    <property type="entry name" value="MetI-like_sf"/>
</dbReference>
<feature type="transmembrane region" description="Helical" evidence="8">
    <location>
        <begin position="232"/>
        <end position="250"/>
    </location>
</feature>
<evidence type="ECO:0000256" key="2">
    <source>
        <dbReference type="ARBA" id="ARBA00007069"/>
    </source>
</evidence>
<evidence type="ECO:0000256" key="5">
    <source>
        <dbReference type="ARBA" id="ARBA00022692"/>
    </source>
</evidence>
<comment type="subcellular location">
    <subcellularLocation>
        <location evidence="1 8">Cell membrane</location>
        <topology evidence="1 8">Multi-pass membrane protein</topology>
    </subcellularLocation>
</comment>
<evidence type="ECO:0000313" key="11">
    <source>
        <dbReference type="Proteomes" id="UP000030403"/>
    </source>
</evidence>
<dbReference type="PANTHER" id="PTHR43848:SF2">
    <property type="entry name" value="PUTRESCINE TRANSPORT SYSTEM PERMEASE PROTEIN POTI"/>
    <property type="match status" value="1"/>
</dbReference>
<feature type="transmembrane region" description="Helical" evidence="8">
    <location>
        <begin position="100"/>
        <end position="122"/>
    </location>
</feature>
<dbReference type="Proteomes" id="UP000030403">
    <property type="component" value="Unassembled WGS sequence"/>
</dbReference>
<dbReference type="GO" id="GO:0005886">
    <property type="term" value="C:plasma membrane"/>
    <property type="evidence" value="ECO:0007669"/>
    <property type="project" value="UniProtKB-SubCell"/>
</dbReference>
<name>A0A0A5GID0_9BACI</name>
<keyword evidence="4" id="KW-1003">Cell membrane</keyword>
<keyword evidence="7 8" id="KW-0472">Membrane</keyword>
<feature type="transmembrane region" description="Helical" evidence="8">
    <location>
        <begin position="174"/>
        <end position="196"/>
    </location>
</feature>
<reference evidence="10 11" key="1">
    <citation type="submission" date="2013-08" db="EMBL/GenBank/DDBJ databases">
        <authorList>
            <person name="Huang J."/>
            <person name="Wang G."/>
        </authorList>
    </citation>
    <scope>NUCLEOTIDE SEQUENCE [LARGE SCALE GENOMIC DNA]</scope>
    <source>
        <strain evidence="10 11">BH030004</strain>
    </source>
</reference>
<dbReference type="AlphaFoldDB" id="A0A0A5GID0"/>